<accession>A0ABM9PS55</accession>
<keyword evidence="2" id="KW-1185">Reference proteome</keyword>
<organism evidence="1 2">
    <name type="scientific">Tenacibaculum vairaonense</name>
    <dbReference type="NCBI Taxonomy" id="3137860"/>
    <lineage>
        <taxon>Bacteria</taxon>
        <taxon>Pseudomonadati</taxon>
        <taxon>Bacteroidota</taxon>
        <taxon>Flavobacteriia</taxon>
        <taxon>Flavobacteriales</taxon>
        <taxon>Flavobacteriaceae</taxon>
        <taxon>Tenacibaculum</taxon>
    </lineage>
</organism>
<sequence>MWIKKYLLQEKNSLSKDKRIHIEITFLDLIDSNEFQMIKEKSSLLSLALVLDTHQPEKDVVFSFVEVKKWGEENSFVVDIDHLNEKVHFFYQCD</sequence>
<evidence type="ECO:0000313" key="1">
    <source>
        <dbReference type="EMBL" id="CAL2108652.1"/>
    </source>
</evidence>
<dbReference type="RefSeq" id="WP_348740248.1">
    <property type="nucleotide sequence ID" value="NZ_CAXJRC010000045.1"/>
</dbReference>
<comment type="caution">
    <text evidence="1">The sequence shown here is derived from an EMBL/GenBank/DDBJ whole genome shotgun (WGS) entry which is preliminary data.</text>
</comment>
<name>A0ABM9PS55_9FLAO</name>
<proteinExistence type="predicted"/>
<evidence type="ECO:0000313" key="2">
    <source>
        <dbReference type="Proteomes" id="UP001497602"/>
    </source>
</evidence>
<dbReference type="EMBL" id="CAXJRC010000045">
    <property type="protein sequence ID" value="CAL2108652.1"/>
    <property type="molecule type" value="Genomic_DNA"/>
</dbReference>
<dbReference type="Proteomes" id="UP001497602">
    <property type="component" value="Unassembled WGS sequence"/>
</dbReference>
<protein>
    <submittedName>
        <fullName evidence="1">Uncharacterized protein</fullName>
    </submittedName>
</protein>
<reference evidence="1 2" key="1">
    <citation type="submission" date="2024-05" db="EMBL/GenBank/DDBJ databases">
        <authorList>
            <person name="Duchaud E."/>
        </authorList>
    </citation>
    <scope>NUCLEOTIDE SEQUENCE [LARGE SCALE GENOMIC DNA]</scope>
    <source>
        <strain evidence="1">Ena-SAMPLE-TAB-13-05-2024-13:56:06:370-140305</strain>
    </source>
</reference>
<gene>
    <name evidence="1" type="ORF">T190115A13A_80227</name>
</gene>